<dbReference type="GO" id="GO:0016020">
    <property type="term" value="C:membrane"/>
    <property type="evidence" value="ECO:0007669"/>
    <property type="project" value="InterPro"/>
</dbReference>
<evidence type="ECO:0000313" key="1">
    <source>
        <dbReference type="EMBL" id="KAH3862824.1"/>
    </source>
</evidence>
<sequence>MHSTQSDCFVTHLKYENQLGIPKCSVFTTNAISGLQDVPNLRFAIVENANSQDWTNFYVNPLSGLITLNKYLDTAGNNQQTYTVC</sequence>
<dbReference type="Proteomes" id="UP000828390">
    <property type="component" value="Unassembled WGS sequence"/>
</dbReference>
<name>A0A9D4LS12_DREPO</name>
<gene>
    <name evidence="1" type="ORF">DPMN_025799</name>
</gene>
<accession>A0A9D4LS12</accession>
<reference evidence="1" key="1">
    <citation type="journal article" date="2019" name="bioRxiv">
        <title>The Genome of the Zebra Mussel, Dreissena polymorpha: A Resource for Invasive Species Research.</title>
        <authorList>
            <person name="McCartney M.A."/>
            <person name="Auch B."/>
            <person name="Kono T."/>
            <person name="Mallez S."/>
            <person name="Zhang Y."/>
            <person name="Obille A."/>
            <person name="Becker A."/>
            <person name="Abrahante J.E."/>
            <person name="Garbe J."/>
            <person name="Badalamenti J.P."/>
            <person name="Herman A."/>
            <person name="Mangelson H."/>
            <person name="Liachko I."/>
            <person name="Sullivan S."/>
            <person name="Sone E.D."/>
            <person name="Koren S."/>
            <person name="Silverstein K.A.T."/>
            <person name="Beckman K.B."/>
            <person name="Gohl D.M."/>
        </authorList>
    </citation>
    <scope>NUCLEOTIDE SEQUENCE</scope>
    <source>
        <strain evidence="1">Duluth1</strain>
        <tissue evidence="1">Whole animal</tissue>
    </source>
</reference>
<dbReference type="EMBL" id="JAIWYP010000002">
    <property type="protein sequence ID" value="KAH3862824.1"/>
    <property type="molecule type" value="Genomic_DNA"/>
</dbReference>
<protein>
    <submittedName>
        <fullName evidence="1">Uncharacterized protein</fullName>
    </submittedName>
</protein>
<dbReference type="SUPFAM" id="SSF49313">
    <property type="entry name" value="Cadherin-like"/>
    <property type="match status" value="1"/>
</dbReference>
<comment type="caution">
    <text evidence="1">The sequence shown here is derived from an EMBL/GenBank/DDBJ whole genome shotgun (WGS) entry which is preliminary data.</text>
</comment>
<organism evidence="1 2">
    <name type="scientific">Dreissena polymorpha</name>
    <name type="common">Zebra mussel</name>
    <name type="synonym">Mytilus polymorpha</name>
    <dbReference type="NCBI Taxonomy" id="45954"/>
    <lineage>
        <taxon>Eukaryota</taxon>
        <taxon>Metazoa</taxon>
        <taxon>Spiralia</taxon>
        <taxon>Lophotrochozoa</taxon>
        <taxon>Mollusca</taxon>
        <taxon>Bivalvia</taxon>
        <taxon>Autobranchia</taxon>
        <taxon>Heteroconchia</taxon>
        <taxon>Euheterodonta</taxon>
        <taxon>Imparidentia</taxon>
        <taxon>Neoheterodontei</taxon>
        <taxon>Myida</taxon>
        <taxon>Dreissenoidea</taxon>
        <taxon>Dreissenidae</taxon>
        <taxon>Dreissena</taxon>
    </lineage>
</organism>
<reference evidence="1" key="2">
    <citation type="submission" date="2020-11" db="EMBL/GenBank/DDBJ databases">
        <authorList>
            <person name="McCartney M.A."/>
            <person name="Auch B."/>
            <person name="Kono T."/>
            <person name="Mallez S."/>
            <person name="Becker A."/>
            <person name="Gohl D.M."/>
            <person name="Silverstein K.A.T."/>
            <person name="Koren S."/>
            <person name="Bechman K.B."/>
            <person name="Herman A."/>
            <person name="Abrahante J.E."/>
            <person name="Garbe J."/>
        </authorList>
    </citation>
    <scope>NUCLEOTIDE SEQUENCE</scope>
    <source>
        <strain evidence="1">Duluth1</strain>
        <tissue evidence="1">Whole animal</tissue>
    </source>
</reference>
<evidence type="ECO:0000313" key="2">
    <source>
        <dbReference type="Proteomes" id="UP000828390"/>
    </source>
</evidence>
<dbReference type="InterPro" id="IPR015919">
    <property type="entry name" value="Cadherin-like_sf"/>
</dbReference>
<keyword evidence="2" id="KW-1185">Reference proteome</keyword>
<proteinExistence type="predicted"/>
<dbReference type="AlphaFoldDB" id="A0A9D4LS12"/>
<dbReference type="GO" id="GO:0005509">
    <property type="term" value="F:calcium ion binding"/>
    <property type="evidence" value="ECO:0007669"/>
    <property type="project" value="InterPro"/>
</dbReference>